<evidence type="ECO:0000313" key="2">
    <source>
        <dbReference type="EMBL" id="KAF3104948.1"/>
    </source>
</evidence>
<evidence type="ECO:0000313" key="3">
    <source>
        <dbReference type="EMBL" id="KAF3136910.1"/>
    </source>
</evidence>
<evidence type="ECO:0000313" key="5">
    <source>
        <dbReference type="Proteomes" id="UP000480548"/>
    </source>
</evidence>
<dbReference type="Proteomes" id="UP000475325">
    <property type="component" value="Unassembled WGS sequence"/>
</dbReference>
<dbReference type="EMBL" id="WIQW01000015">
    <property type="protein sequence ID" value="KAF3104948.1"/>
    <property type="molecule type" value="Genomic_DNA"/>
</dbReference>
<reference evidence="4 5" key="1">
    <citation type="submission" date="2019-06" db="EMBL/GenBank/DDBJ databases">
        <authorList>
            <person name="Palmer J.M."/>
        </authorList>
    </citation>
    <scope>NUCLEOTIDE SEQUENCE [LARGE SCALE GENOMIC DNA]</scope>
    <source>
        <strain evidence="2 4">TWF102</strain>
        <strain evidence="3 5">TWF703</strain>
    </source>
</reference>
<dbReference type="Proteomes" id="UP000480548">
    <property type="component" value="Unassembled WGS sequence"/>
</dbReference>
<feature type="signal peptide" evidence="1">
    <location>
        <begin position="1"/>
        <end position="18"/>
    </location>
</feature>
<evidence type="ECO:0000256" key="1">
    <source>
        <dbReference type="SAM" id="SignalP"/>
    </source>
</evidence>
<feature type="chain" id="PRO_5036200781" evidence="1">
    <location>
        <begin position="19"/>
        <end position="165"/>
    </location>
</feature>
<comment type="caution">
    <text evidence="3">The sequence shown here is derived from an EMBL/GenBank/DDBJ whole genome shotgun (WGS) entry which is preliminary data.</text>
</comment>
<name>A0A7C8P8Z9_ORBOL</name>
<sequence>MRLAIVFITLVYALIVGAMQVEYGCRRDNCLRAVIAKAFPNRQGAADCSSFLLTTVTPAAKTVTVTEKTTTTIFATKRVGYRDIEARQVTVVPSNIPAYAAPCSGRVRYSSACSCIGVKPSVTTAPTPTTTVTVTRTFTKHCTVQFWARFLKEWLLLGNDPGLDL</sequence>
<evidence type="ECO:0000313" key="4">
    <source>
        <dbReference type="Proteomes" id="UP000475325"/>
    </source>
</evidence>
<accession>A0A7C8P8Z9</accession>
<protein>
    <submittedName>
        <fullName evidence="3">Uncharacterized protein</fullName>
    </submittedName>
</protein>
<keyword evidence="1" id="KW-0732">Signal</keyword>
<gene>
    <name evidence="2" type="ORF">TWF102_002709</name>
    <name evidence="3" type="ORF">TWF703_005230</name>
</gene>
<dbReference type="AlphaFoldDB" id="A0A7C8P8Z9"/>
<proteinExistence type="predicted"/>
<dbReference type="EMBL" id="WIQZ01000027">
    <property type="protein sequence ID" value="KAF3136910.1"/>
    <property type="molecule type" value="Genomic_DNA"/>
</dbReference>
<organism evidence="3 5">
    <name type="scientific">Orbilia oligospora</name>
    <name type="common">Nematode-trapping fungus</name>
    <name type="synonym">Arthrobotrys oligospora</name>
    <dbReference type="NCBI Taxonomy" id="2813651"/>
    <lineage>
        <taxon>Eukaryota</taxon>
        <taxon>Fungi</taxon>
        <taxon>Dikarya</taxon>
        <taxon>Ascomycota</taxon>
        <taxon>Pezizomycotina</taxon>
        <taxon>Orbiliomycetes</taxon>
        <taxon>Orbiliales</taxon>
        <taxon>Orbiliaceae</taxon>
        <taxon>Orbilia</taxon>
    </lineage>
</organism>